<dbReference type="Gramene" id="ONK77228">
    <property type="protein sequence ID" value="ONK77228"/>
    <property type="gene ID" value="A4U43_C02F4400"/>
</dbReference>
<proteinExistence type="predicted"/>
<feature type="compositionally biased region" description="Polar residues" evidence="1">
    <location>
        <begin position="518"/>
        <end position="529"/>
    </location>
</feature>
<evidence type="ECO:0000313" key="3">
    <source>
        <dbReference type="EMBL" id="ONK77228.1"/>
    </source>
</evidence>
<keyword evidence="4" id="KW-1185">Reference proteome</keyword>
<dbReference type="PANTHER" id="PTHR46444">
    <property type="entry name" value="DCD (DEVELOPMENT AND CELL DEATH) DOMAIN PROTEIN-RELATED"/>
    <property type="match status" value="1"/>
</dbReference>
<feature type="region of interest" description="Disordered" evidence="1">
    <location>
        <begin position="287"/>
        <end position="339"/>
    </location>
</feature>
<dbReference type="AlphaFoldDB" id="A0A5P1FFU7"/>
<dbReference type="PROSITE" id="PS51222">
    <property type="entry name" value="DCD"/>
    <property type="match status" value="1"/>
</dbReference>
<dbReference type="InterPro" id="IPR013989">
    <property type="entry name" value="Dev_and_cell_death_domain"/>
</dbReference>
<evidence type="ECO:0000259" key="2">
    <source>
        <dbReference type="PROSITE" id="PS51222"/>
    </source>
</evidence>
<feature type="region of interest" description="Disordered" evidence="1">
    <location>
        <begin position="194"/>
        <end position="217"/>
    </location>
</feature>
<feature type="domain" description="DCD" evidence="2">
    <location>
        <begin position="61"/>
        <end position="192"/>
    </location>
</feature>
<accession>A0A5P1FFU7</accession>
<feature type="region of interest" description="Disordered" evidence="1">
    <location>
        <begin position="473"/>
        <end position="498"/>
    </location>
</feature>
<gene>
    <name evidence="3" type="ORF">A4U43_C02F4400</name>
</gene>
<sequence>MWRPLWMTTPRWIPVPSALNLNSAKKIQKPRWRENRSIDAVHLAGGDSAPMRKAKKEKAKEEGPGFIFMCSWRTRQECFRHGVFGMPMSRAEIVKMIKPEMRLFLYNVGQKLLYGIFRASSEGGMNLVPEAFGGCFPAQVQKLVALFQSSSAAPQPATLHVENQPIAAPAPLPPTTEPPGSAHIPSAYLLQPEERQASPPAPFPPITEPYRSAHTPPAYLPQLESIHVPSSAPSSLTTEPYRSAHLPPVYLPQLEIRHIPSATPLSPTTKPYRSAHIPPAYFPQLESRHVPSSAPLPSTTEPYRSAHIPPASLPPPEDQCRPSTHQAPFHLPPSDDDDQYLSRRHLASHLPPYADPYIGRAPAASDSNYISTHIPTTENDLHYSTTCARAADPYYPPPSSSIYRLSEAAHAFFPENPNTDPPPPSSIYRPSEAVRACVPEKPITSDRLGYRVFLETVEDPNAHLSRDYQSLHRTDGYVTPQGNQIDSRYPLEQMGSNSRYERLPLSSYRYDPSLYMQGRSSTDAQQRQPSSSVSVSSRYTFAGAAPAHR</sequence>
<dbReference type="SMART" id="SM00767">
    <property type="entry name" value="DCD"/>
    <property type="match status" value="1"/>
</dbReference>
<name>A0A5P1FFU7_ASPOF</name>
<dbReference type="OMA" id="IAMESQN"/>
<reference evidence="4" key="1">
    <citation type="journal article" date="2017" name="Nat. Commun.">
        <title>The asparagus genome sheds light on the origin and evolution of a young Y chromosome.</title>
        <authorList>
            <person name="Harkess A."/>
            <person name="Zhou J."/>
            <person name="Xu C."/>
            <person name="Bowers J.E."/>
            <person name="Van der Hulst R."/>
            <person name="Ayyampalayam S."/>
            <person name="Mercati F."/>
            <person name="Riccardi P."/>
            <person name="McKain M.R."/>
            <person name="Kakrana A."/>
            <person name="Tang H."/>
            <person name="Ray J."/>
            <person name="Groenendijk J."/>
            <person name="Arikit S."/>
            <person name="Mathioni S.M."/>
            <person name="Nakano M."/>
            <person name="Shan H."/>
            <person name="Telgmann-Rauber A."/>
            <person name="Kanno A."/>
            <person name="Yue Z."/>
            <person name="Chen H."/>
            <person name="Li W."/>
            <person name="Chen Y."/>
            <person name="Xu X."/>
            <person name="Zhang Y."/>
            <person name="Luo S."/>
            <person name="Chen H."/>
            <person name="Gao J."/>
            <person name="Mao Z."/>
            <person name="Pires J.C."/>
            <person name="Luo M."/>
            <person name="Kudrna D."/>
            <person name="Wing R.A."/>
            <person name="Meyers B.C."/>
            <person name="Yi K."/>
            <person name="Kong H."/>
            <person name="Lavrijsen P."/>
            <person name="Sunseri F."/>
            <person name="Falavigna A."/>
            <person name="Ye Y."/>
            <person name="Leebens-Mack J.H."/>
            <person name="Chen G."/>
        </authorList>
    </citation>
    <scope>NUCLEOTIDE SEQUENCE [LARGE SCALE GENOMIC DNA]</scope>
    <source>
        <strain evidence="4">cv. DH0086</strain>
    </source>
</reference>
<dbReference type="PANTHER" id="PTHR46444:SF9">
    <property type="entry name" value="DCD (DEVELOPMENT AND CELL DEATH) DOMAIN PROTEIN"/>
    <property type="match status" value="1"/>
</dbReference>
<dbReference type="Proteomes" id="UP000243459">
    <property type="component" value="Chromosome 2"/>
</dbReference>
<protein>
    <recommendedName>
        <fullName evidence="2">DCD domain-containing protein</fullName>
    </recommendedName>
</protein>
<evidence type="ECO:0000313" key="4">
    <source>
        <dbReference type="Proteomes" id="UP000243459"/>
    </source>
</evidence>
<evidence type="ECO:0000256" key="1">
    <source>
        <dbReference type="SAM" id="MobiDB-lite"/>
    </source>
</evidence>
<organism evidence="3 4">
    <name type="scientific">Asparagus officinalis</name>
    <name type="common">Garden asparagus</name>
    <dbReference type="NCBI Taxonomy" id="4686"/>
    <lineage>
        <taxon>Eukaryota</taxon>
        <taxon>Viridiplantae</taxon>
        <taxon>Streptophyta</taxon>
        <taxon>Embryophyta</taxon>
        <taxon>Tracheophyta</taxon>
        <taxon>Spermatophyta</taxon>
        <taxon>Magnoliopsida</taxon>
        <taxon>Liliopsida</taxon>
        <taxon>Asparagales</taxon>
        <taxon>Asparagaceae</taxon>
        <taxon>Asparagoideae</taxon>
        <taxon>Asparagus</taxon>
    </lineage>
</organism>
<dbReference type="EMBL" id="CM007382">
    <property type="protein sequence ID" value="ONK77228.1"/>
    <property type="molecule type" value="Genomic_DNA"/>
</dbReference>
<feature type="region of interest" description="Disordered" evidence="1">
    <location>
        <begin position="514"/>
        <end position="549"/>
    </location>
</feature>
<dbReference type="Pfam" id="PF10539">
    <property type="entry name" value="Dev_Cell_Death"/>
    <property type="match status" value="1"/>
</dbReference>